<comment type="caution">
    <text evidence="1">The sequence shown here is derived from an EMBL/GenBank/DDBJ whole genome shotgun (WGS) entry which is preliminary data.</text>
</comment>
<protein>
    <submittedName>
        <fullName evidence="1">Uncharacterized protein</fullName>
    </submittedName>
</protein>
<dbReference type="Proteomes" id="UP000178449">
    <property type="component" value="Unassembled WGS sequence"/>
</dbReference>
<dbReference type="EMBL" id="MFNE01000018">
    <property type="protein sequence ID" value="OGG96189.1"/>
    <property type="molecule type" value="Genomic_DNA"/>
</dbReference>
<dbReference type="SMART" id="SM01234">
    <property type="entry name" value="Haemolytic"/>
    <property type="match status" value="1"/>
</dbReference>
<accession>A0A1F6GDK6</accession>
<sequence length="133" mass="14955">MAYNACSLKLALIWPLLIALGTYDLGADSMKGPEEVRLKPLTSEVGSPSWMGQKAVGFFQKVISPADGPRSPSYPTGSAYAWQVLGQEGFFWGLLMTGDRLFHEADLPLGPMVEIHAKQRFYDPPRYNRYWRE</sequence>
<dbReference type="InterPro" id="IPR002696">
    <property type="entry name" value="Membr_insert_effic_factor_YidD"/>
</dbReference>
<proteinExistence type="predicted"/>
<gene>
    <name evidence="1" type="ORF">A2527_04625</name>
</gene>
<dbReference type="NCBIfam" id="TIGR00278">
    <property type="entry name" value="membrane protein insertion efficiency factor YidD"/>
    <property type="match status" value="1"/>
</dbReference>
<reference evidence="1 2" key="1">
    <citation type="journal article" date="2016" name="Nat. Commun.">
        <title>Thousands of microbial genomes shed light on interconnected biogeochemical processes in an aquifer system.</title>
        <authorList>
            <person name="Anantharaman K."/>
            <person name="Brown C.T."/>
            <person name="Hug L.A."/>
            <person name="Sharon I."/>
            <person name="Castelle C.J."/>
            <person name="Probst A.J."/>
            <person name="Thomas B.C."/>
            <person name="Singh A."/>
            <person name="Wilkins M.J."/>
            <person name="Karaoz U."/>
            <person name="Brodie E.L."/>
            <person name="Williams K.H."/>
            <person name="Hubbard S.S."/>
            <person name="Banfield J.F."/>
        </authorList>
    </citation>
    <scope>NUCLEOTIDE SEQUENCE [LARGE SCALE GENOMIC DNA]</scope>
</reference>
<evidence type="ECO:0000313" key="2">
    <source>
        <dbReference type="Proteomes" id="UP000178449"/>
    </source>
</evidence>
<dbReference type="STRING" id="1817772.A2527_04625"/>
<dbReference type="Pfam" id="PF01809">
    <property type="entry name" value="YidD"/>
    <property type="match status" value="1"/>
</dbReference>
<dbReference type="AlphaFoldDB" id="A0A1F6GDK6"/>
<organism evidence="1 2">
    <name type="scientific">Candidatus Lambdaproteobacteria bacterium RIFOXYD2_FULL_50_16</name>
    <dbReference type="NCBI Taxonomy" id="1817772"/>
    <lineage>
        <taxon>Bacteria</taxon>
        <taxon>Pseudomonadati</taxon>
        <taxon>Pseudomonadota</taxon>
        <taxon>Candidatus Lambdaproteobacteria</taxon>
    </lineage>
</organism>
<evidence type="ECO:0000313" key="1">
    <source>
        <dbReference type="EMBL" id="OGG96189.1"/>
    </source>
</evidence>
<name>A0A1F6GDK6_9PROT</name>